<accession>A0A9Q1CEP3</accession>
<dbReference type="PROSITE" id="PS50850">
    <property type="entry name" value="MFS"/>
    <property type="match status" value="1"/>
</dbReference>
<keyword evidence="6 7" id="KW-0472">Membrane</keyword>
<evidence type="ECO:0000256" key="4">
    <source>
        <dbReference type="ARBA" id="ARBA00022692"/>
    </source>
</evidence>
<dbReference type="Pfam" id="PF00083">
    <property type="entry name" value="Sugar_tr"/>
    <property type="match status" value="1"/>
</dbReference>
<feature type="transmembrane region" description="Helical" evidence="7">
    <location>
        <begin position="436"/>
        <end position="461"/>
    </location>
</feature>
<sequence>MATPALPPEETLDEDAFLLKEVTKPYTEEGVTTVDASRPRPGNYDRAVNTYTVSDALTAIGMGFPQVLLCVAAAVSGIAVYAQVILVTTIADFLRCELKLTENQNALITSVFFLGEMIGSYPAGRLVDIYGRKPAALLLTVGLWYTGILTAFAPDFPWMLLLRFLNGCFAVGMISVYSVYVGEMTPSRVRMVSLLLFPLFFGLGTVYIASMGLFVVPSLGWRWQAIMATMPALFTIVLTMNIPESARYLVLIGELKVALKLLRRLADTNKSDLPEGDLIQAKPSEVEKSASVLSLLGADSWQQTLSLWAVWFTSYFVYIGMALSTNYLLNIQTIEKIKKDINSTDVRPVVPEPKELVILPFYDECNPPPNCSLFFNGEGDVSFLIASVGDLAAIPIVFAILIVLGHRWTVGVCMALTSITCAFIIGLMRMADMTALIFIVRALSFGIYGSLFLITIEAYSTYNRSIAMATGQFLAKTAGFLAPFVADIVFVWSPEGAISIYFVVATISAISAYFIPITDSNHHM</sequence>
<feature type="transmembrane region" description="Helical" evidence="7">
    <location>
        <begin position="160"/>
        <end position="180"/>
    </location>
</feature>
<feature type="transmembrane region" description="Helical" evidence="7">
    <location>
        <begin position="498"/>
        <end position="515"/>
    </location>
</feature>
<feature type="transmembrane region" description="Helical" evidence="7">
    <location>
        <begin position="305"/>
        <end position="329"/>
    </location>
</feature>
<evidence type="ECO:0000313" key="9">
    <source>
        <dbReference type="EMBL" id="KAJ8043144.1"/>
    </source>
</evidence>
<evidence type="ECO:0000256" key="3">
    <source>
        <dbReference type="ARBA" id="ARBA00022448"/>
    </source>
</evidence>
<feature type="domain" description="Major facilitator superfamily (MFS) profile" evidence="8">
    <location>
        <begin position="69"/>
        <end position="523"/>
    </location>
</feature>
<dbReference type="GO" id="GO:0016020">
    <property type="term" value="C:membrane"/>
    <property type="evidence" value="ECO:0007669"/>
    <property type="project" value="UniProtKB-SubCell"/>
</dbReference>
<feature type="transmembrane region" description="Helical" evidence="7">
    <location>
        <begin position="67"/>
        <end position="86"/>
    </location>
</feature>
<organism evidence="9 10">
    <name type="scientific">Holothuria leucospilota</name>
    <name type="common">Black long sea cucumber</name>
    <name type="synonym">Mertensiothuria leucospilota</name>
    <dbReference type="NCBI Taxonomy" id="206669"/>
    <lineage>
        <taxon>Eukaryota</taxon>
        <taxon>Metazoa</taxon>
        <taxon>Echinodermata</taxon>
        <taxon>Eleutherozoa</taxon>
        <taxon>Echinozoa</taxon>
        <taxon>Holothuroidea</taxon>
        <taxon>Aspidochirotacea</taxon>
        <taxon>Aspidochirotida</taxon>
        <taxon>Holothuriidae</taxon>
        <taxon>Holothuria</taxon>
    </lineage>
</organism>
<protein>
    <submittedName>
        <fullName evidence="9">Synaptic vesicle 2-related protein</fullName>
    </submittedName>
</protein>
<name>A0A9Q1CEP3_HOLLE</name>
<dbReference type="Proteomes" id="UP001152320">
    <property type="component" value="Chromosome 4"/>
</dbReference>
<proteinExistence type="inferred from homology"/>
<dbReference type="Gene3D" id="1.20.1250.20">
    <property type="entry name" value="MFS general substrate transporter like domains"/>
    <property type="match status" value="1"/>
</dbReference>
<keyword evidence="3" id="KW-0813">Transport</keyword>
<feature type="transmembrane region" description="Helical" evidence="7">
    <location>
        <begin position="135"/>
        <end position="154"/>
    </location>
</feature>
<keyword evidence="5 7" id="KW-1133">Transmembrane helix</keyword>
<dbReference type="PROSITE" id="PS00216">
    <property type="entry name" value="SUGAR_TRANSPORT_1"/>
    <property type="match status" value="1"/>
</dbReference>
<dbReference type="GO" id="GO:0022857">
    <property type="term" value="F:transmembrane transporter activity"/>
    <property type="evidence" value="ECO:0007669"/>
    <property type="project" value="InterPro"/>
</dbReference>
<evidence type="ECO:0000313" key="10">
    <source>
        <dbReference type="Proteomes" id="UP001152320"/>
    </source>
</evidence>
<dbReference type="SUPFAM" id="SSF103473">
    <property type="entry name" value="MFS general substrate transporter"/>
    <property type="match status" value="1"/>
</dbReference>
<comment type="subcellular location">
    <subcellularLocation>
        <location evidence="1">Membrane</location>
        <topology evidence="1">Multi-pass membrane protein</topology>
    </subcellularLocation>
</comment>
<dbReference type="InterPro" id="IPR005829">
    <property type="entry name" value="Sugar_transporter_CS"/>
</dbReference>
<evidence type="ECO:0000256" key="1">
    <source>
        <dbReference type="ARBA" id="ARBA00004141"/>
    </source>
</evidence>
<comment type="caution">
    <text evidence="9">The sequence shown here is derived from an EMBL/GenBank/DDBJ whole genome shotgun (WGS) entry which is preliminary data.</text>
</comment>
<dbReference type="InterPro" id="IPR036259">
    <property type="entry name" value="MFS_trans_sf"/>
</dbReference>
<evidence type="ECO:0000256" key="6">
    <source>
        <dbReference type="ARBA" id="ARBA00023136"/>
    </source>
</evidence>
<dbReference type="EMBL" id="JAIZAY010000004">
    <property type="protein sequence ID" value="KAJ8043144.1"/>
    <property type="molecule type" value="Genomic_DNA"/>
</dbReference>
<evidence type="ECO:0000259" key="8">
    <source>
        <dbReference type="PROSITE" id="PS50850"/>
    </source>
</evidence>
<evidence type="ECO:0000256" key="5">
    <source>
        <dbReference type="ARBA" id="ARBA00022989"/>
    </source>
</evidence>
<feature type="transmembrane region" description="Helical" evidence="7">
    <location>
        <begin position="192"/>
        <end position="215"/>
    </location>
</feature>
<gene>
    <name evidence="9" type="ORF">HOLleu_10107</name>
</gene>
<comment type="similarity">
    <text evidence="2">Belongs to the major facilitator superfamily.</text>
</comment>
<keyword evidence="10" id="KW-1185">Reference proteome</keyword>
<dbReference type="PANTHER" id="PTHR23511">
    <property type="entry name" value="SYNAPTIC VESICLE GLYCOPROTEIN 2"/>
    <property type="match status" value="1"/>
</dbReference>
<feature type="transmembrane region" description="Helical" evidence="7">
    <location>
        <begin position="473"/>
        <end position="492"/>
    </location>
</feature>
<feature type="transmembrane region" description="Helical" evidence="7">
    <location>
        <begin position="411"/>
        <end position="430"/>
    </location>
</feature>
<dbReference type="AlphaFoldDB" id="A0A9Q1CEP3"/>
<feature type="transmembrane region" description="Helical" evidence="7">
    <location>
        <begin position="383"/>
        <end position="404"/>
    </location>
</feature>
<dbReference type="InterPro" id="IPR020846">
    <property type="entry name" value="MFS_dom"/>
</dbReference>
<dbReference type="OrthoDB" id="433512at2759"/>
<keyword evidence="4 7" id="KW-0812">Transmembrane</keyword>
<evidence type="ECO:0000256" key="7">
    <source>
        <dbReference type="SAM" id="Phobius"/>
    </source>
</evidence>
<evidence type="ECO:0000256" key="2">
    <source>
        <dbReference type="ARBA" id="ARBA00008335"/>
    </source>
</evidence>
<dbReference type="PANTHER" id="PTHR23511:SF45">
    <property type="entry name" value="SVOP LIKE"/>
    <property type="match status" value="1"/>
</dbReference>
<dbReference type="InterPro" id="IPR005828">
    <property type="entry name" value="MFS_sugar_transport-like"/>
</dbReference>
<reference evidence="9" key="1">
    <citation type="submission" date="2021-10" db="EMBL/GenBank/DDBJ databases">
        <title>Tropical sea cucumber genome reveals ecological adaptation and Cuvierian tubules defense mechanism.</title>
        <authorList>
            <person name="Chen T."/>
        </authorList>
    </citation>
    <scope>NUCLEOTIDE SEQUENCE</scope>
    <source>
        <strain evidence="9">Nanhai2018</strain>
        <tissue evidence="9">Muscle</tissue>
    </source>
</reference>